<evidence type="ECO:0000256" key="1">
    <source>
        <dbReference type="ARBA" id="ARBA00007677"/>
    </source>
</evidence>
<dbReference type="GO" id="GO:0000026">
    <property type="term" value="F:alpha-1,2-mannosyltransferase activity"/>
    <property type="evidence" value="ECO:0007669"/>
    <property type="project" value="TreeGrafter"/>
</dbReference>
<dbReference type="Proteomes" id="UP001412239">
    <property type="component" value="Unassembled WGS sequence"/>
</dbReference>
<dbReference type="PANTHER" id="PTHR31121:SF7">
    <property type="entry name" value="MANNOSYLTRANSFERASE KTR4-RELATED"/>
    <property type="match status" value="1"/>
</dbReference>
<protein>
    <submittedName>
        <fullName evidence="4">Uncharacterized protein</fullName>
    </submittedName>
</protein>
<dbReference type="SUPFAM" id="SSF53448">
    <property type="entry name" value="Nucleotide-diphospho-sugar transferases"/>
    <property type="match status" value="1"/>
</dbReference>
<sequence length="263" mass="32018">MVPAMRDLERTSNHKCNYPWTFFNHAEFSQEFRERTQAETKAECRYEVISKDHWAIPSWTNNDLMAESAKLLEEKKVHYSRLKSYHQMCRWNSERFHDHPALKDIRRYWRVEPKVEYLLLRCGLRRVQVHGPQQQTYGFVIKICDPPESIETLWPHTLEFLAENPDYLHPKYAMAWLTDSKNRPDHQKSRYWTCHFRSNFEIADMNLWRSKKYRDYFDHLDRPGGFFYERWGDAPVRSIALGLIEDKNRIHWFRDIVTNTYHT</sequence>
<dbReference type="Gene3D" id="3.90.550.10">
    <property type="entry name" value="Spore Coat Polysaccharide Biosynthesis Protein SpsA, Chain A"/>
    <property type="match status" value="1"/>
</dbReference>
<name>A0A292PUI9_9PEZI</name>
<dbReference type="GO" id="GO:0006487">
    <property type="term" value="P:protein N-linked glycosylation"/>
    <property type="evidence" value="ECO:0007669"/>
    <property type="project" value="TreeGrafter"/>
</dbReference>
<keyword evidence="2" id="KW-0328">Glycosyltransferase</keyword>
<dbReference type="GO" id="GO:0016020">
    <property type="term" value="C:membrane"/>
    <property type="evidence" value="ECO:0007669"/>
    <property type="project" value="InterPro"/>
</dbReference>
<keyword evidence="3" id="KW-0808">Transferase</keyword>
<organism evidence="4 5">
    <name type="scientific">Tuber aestivum</name>
    <name type="common">summer truffle</name>
    <dbReference type="NCBI Taxonomy" id="59557"/>
    <lineage>
        <taxon>Eukaryota</taxon>
        <taxon>Fungi</taxon>
        <taxon>Dikarya</taxon>
        <taxon>Ascomycota</taxon>
        <taxon>Pezizomycotina</taxon>
        <taxon>Pezizomycetes</taxon>
        <taxon>Pezizales</taxon>
        <taxon>Tuberaceae</taxon>
        <taxon>Tuber</taxon>
    </lineage>
</organism>
<dbReference type="AlphaFoldDB" id="A0A292PUI9"/>
<dbReference type="Pfam" id="PF01793">
    <property type="entry name" value="Glyco_transf_15"/>
    <property type="match status" value="1"/>
</dbReference>
<dbReference type="InterPro" id="IPR002685">
    <property type="entry name" value="Glyco_trans_15"/>
</dbReference>
<comment type="similarity">
    <text evidence="1">Belongs to the glycosyltransferase 15 family.</text>
</comment>
<keyword evidence="5" id="KW-1185">Reference proteome</keyword>
<evidence type="ECO:0000256" key="2">
    <source>
        <dbReference type="ARBA" id="ARBA00022676"/>
    </source>
</evidence>
<evidence type="ECO:0000313" key="5">
    <source>
        <dbReference type="Proteomes" id="UP001412239"/>
    </source>
</evidence>
<dbReference type="GO" id="GO:0005794">
    <property type="term" value="C:Golgi apparatus"/>
    <property type="evidence" value="ECO:0007669"/>
    <property type="project" value="TreeGrafter"/>
</dbReference>
<accession>A0A292PUI9</accession>
<dbReference type="GO" id="GO:0006493">
    <property type="term" value="P:protein O-linked glycosylation"/>
    <property type="evidence" value="ECO:0007669"/>
    <property type="project" value="TreeGrafter"/>
</dbReference>
<dbReference type="GO" id="GO:0000032">
    <property type="term" value="P:cell wall mannoprotein biosynthetic process"/>
    <property type="evidence" value="ECO:0007669"/>
    <property type="project" value="TreeGrafter"/>
</dbReference>
<evidence type="ECO:0000256" key="3">
    <source>
        <dbReference type="ARBA" id="ARBA00022679"/>
    </source>
</evidence>
<reference evidence="4" key="1">
    <citation type="submission" date="2015-10" db="EMBL/GenBank/DDBJ databases">
        <authorList>
            <person name="Regsiter A."/>
            <person name="william w."/>
        </authorList>
    </citation>
    <scope>NUCLEOTIDE SEQUENCE</scope>
    <source>
        <strain evidence="4">Montdore</strain>
    </source>
</reference>
<evidence type="ECO:0000313" key="4">
    <source>
        <dbReference type="EMBL" id="CUS11272.1"/>
    </source>
</evidence>
<gene>
    <name evidence="4" type="ORF">GSTUAT00004636001</name>
</gene>
<dbReference type="InterPro" id="IPR029044">
    <property type="entry name" value="Nucleotide-diphossugar_trans"/>
</dbReference>
<dbReference type="EMBL" id="LN891026">
    <property type="protein sequence ID" value="CUS11272.1"/>
    <property type="molecule type" value="Genomic_DNA"/>
</dbReference>
<dbReference type="PANTHER" id="PTHR31121">
    <property type="entry name" value="ALPHA-1,2 MANNOSYLTRANSFERASE KTR1"/>
    <property type="match status" value="1"/>
</dbReference>
<proteinExistence type="inferred from homology"/>